<dbReference type="EMBL" id="JAANYN010000005">
    <property type="protein sequence ID" value="NHE58016.1"/>
    <property type="molecule type" value="Genomic_DNA"/>
</dbReference>
<dbReference type="SUPFAM" id="SSF49899">
    <property type="entry name" value="Concanavalin A-like lectins/glucanases"/>
    <property type="match status" value="1"/>
</dbReference>
<organism evidence="3 4">
    <name type="scientific">Cyclobacterium plantarum</name>
    <dbReference type="NCBI Taxonomy" id="2716263"/>
    <lineage>
        <taxon>Bacteria</taxon>
        <taxon>Pseudomonadati</taxon>
        <taxon>Bacteroidota</taxon>
        <taxon>Cytophagia</taxon>
        <taxon>Cytophagales</taxon>
        <taxon>Cyclobacteriaceae</taxon>
        <taxon>Cyclobacterium</taxon>
    </lineage>
</organism>
<reference evidence="3 4" key="1">
    <citation type="submission" date="2020-03" db="EMBL/GenBank/DDBJ databases">
        <title>Cyclobacterium plantarum sp. nov., a marine bacterium isolated from a coastal-marine wetland.</title>
        <authorList>
            <person name="Sanchez-Porro C."/>
            <person name="Ventosa A."/>
            <person name="Amoozegar M."/>
        </authorList>
    </citation>
    <scope>NUCLEOTIDE SEQUENCE [LARGE SCALE GENOMIC DNA]</scope>
    <source>
        <strain evidence="3 4">GBPx2</strain>
    </source>
</reference>
<dbReference type="PROSITE" id="PS51762">
    <property type="entry name" value="GH16_2"/>
    <property type="match status" value="1"/>
</dbReference>
<dbReference type="PANTHER" id="PTHR10963">
    <property type="entry name" value="GLYCOSYL HYDROLASE-RELATED"/>
    <property type="match status" value="1"/>
</dbReference>
<dbReference type="InterPro" id="IPR050546">
    <property type="entry name" value="Glycosyl_Hydrlase_16"/>
</dbReference>
<evidence type="ECO:0000256" key="1">
    <source>
        <dbReference type="ARBA" id="ARBA00006865"/>
    </source>
</evidence>
<dbReference type="Pfam" id="PF00722">
    <property type="entry name" value="Glyco_hydro_16"/>
    <property type="match status" value="1"/>
</dbReference>
<dbReference type="PANTHER" id="PTHR10963:SF55">
    <property type="entry name" value="GLYCOSIDE HYDROLASE FAMILY 16 PROTEIN"/>
    <property type="match status" value="1"/>
</dbReference>
<dbReference type="CDD" id="cd08023">
    <property type="entry name" value="GH16_laminarinase_like"/>
    <property type="match status" value="1"/>
</dbReference>
<evidence type="ECO:0000313" key="3">
    <source>
        <dbReference type="EMBL" id="NHE58016.1"/>
    </source>
</evidence>
<sequence length="125" mass="14483">MEYYLSDGEPTILANAAWAHPDKRANWDESKISFSDFLEKDPDWPAKFHVWKLDWTEDHIKLYLDDELLNEVDLQKTVNPDGFNPFHQPHYILLNLAIGGNGGDPSGTLFPKQYVVDYVRVYQAD</sequence>
<keyword evidence="4" id="KW-1185">Reference proteome</keyword>
<keyword evidence="3" id="KW-0378">Hydrolase</keyword>
<dbReference type="InterPro" id="IPR013320">
    <property type="entry name" value="ConA-like_dom_sf"/>
</dbReference>
<gene>
    <name evidence="3" type="ORF">G9Q97_14470</name>
</gene>
<comment type="caution">
    <text evidence="3">The sequence shown here is derived from an EMBL/GenBank/DDBJ whole genome shotgun (WGS) entry which is preliminary data.</text>
</comment>
<comment type="similarity">
    <text evidence="1">Belongs to the glycosyl hydrolase 16 family.</text>
</comment>
<evidence type="ECO:0000313" key="4">
    <source>
        <dbReference type="Proteomes" id="UP000649799"/>
    </source>
</evidence>
<protein>
    <submittedName>
        <fullName evidence="3">Glycoside hydrolase family 16 protein</fullName>
    </submittedName>
</protein>
<dbReference type="InterPro" id="IPR000757">
    <property type="entry name" value="Beta-glucanase-like"/>
</dbReference>
<feature type="domain" description="GH16" evidence="2">
    <location>
        <begin position="1"/>
        <end position="125"/>
    </location>
</feature>
<name>A0ABX0HC59_9BACT</name>
<accession>A0ABX0HC59</accession>
<evidence type="ECO:0000259" key="2">
    <source>
        <dbReference type="PROSITE" id="PS51762"/>
    </source>
</evidence>
<proteinExistence type="inferred from homology"/>
<dbReference type="Proteomes" id="UP000649799">
    <property type="component" value="Unassembled WGS sequence"/>
</dbReference>
<dbReference type="Gene3D" id="2.60.120.200">
    <property type="match status" value="1"/>
</dbReference>
<dbReference type="GO" id="GO:0016787">
    <property type="term" value="F:hydrolase activity"/>
    <property type="evidence" value="ECO:0007669"/>
    <property type="project" value="UniProtKB-KW"/>
</dbReference>